<dbReference type="SUPFAM" id="SSF52540">
    <property type="entry name" value="P-loop containing nucleoside triphosphate hydrolases"/>
    <property type="match status" value="1"/>
</dbReference>
<organism evidence="4 5">
    <name type="scientific">Biomaibacter acetigenes</name>
    <dbReference type="NCBI Taxonomy" id="2316383"/>
    <lineage>
        <taxon>Bacteria</taxon>
        <taxon>Bacillati</taxon>
        <taxon>Bacillota</taxon>
        <taxon>Clostridia</taxon>
        <taxon>Thermosediminibacterales</taxon>
        <taxon>Tepidanaerobacteraceae</taxon>
        <taxon>Biomaibacter</taxon>
    </lineage>
</organism>
<evidence type="ECO:0000256" key="1">
    <source>
        <dbReference type="SAM" id="Coils"/>
    </source>
</evidence>
<dbReference type="CDD" id="cd00009">
    <property type="entry name" value="AAA"/>
    <property type="match status" value="1"/>
</dbReference>
<gene>
    <name evidence="4" type="ORF">D2962_08310</name>
</gene>
<name>A0A3G2R594_9FIRM</name>
<evidence type="ECO:0000313" key="5">
    <source>
        <dbReference type="Proteomes" id="UP000280960"/>
    </source>
</evidence>
<dbReference type="GO" id="GO:0005524">
    <property type="term" value="F:ATP binding"/>
    <property type="evidence" value="ECO:0007669"/>
    <property type="project" value="UniProtKB-KW"/>
</dbReference>
<protein>
    <submittedName>
        <fullName evidence="4">ATP-binding protein IstB</fullName>
    </submittedName>
</protein>
<dbReference type="InterPro" id="IPR002611">
    <property type="entry name" value="IstB_ATP-bd"/>
</dbReference>
<reference evidence="4 5" key="1">
    <citation type="submission" date="2018-10" db="EMBL/GenBank/DDBJ databases">
        <authorList>
            <person name="Zhang X."/>
        </authorList>
    </citation>
    <scope>NUCLEOTIDE SEQUENCE [LARGE SCALE GENOMIC DNA]</scope>
    <source>
        <strain evidence="4 5">SK-G1</strain>
    </source>
</reference>
<feature type="coiled-coil region" evidence="1">
    <location>
        <begin position="64"/>
        <end position="91"/>
    </location>
</feature>
<dbReference type="EMBL" id="CP033169">
    <property type="protein sequence ID" value="AYO30626.1"/>
    <property type="molecule type" value="Genomic_DNA"/>
</dbReference>
<dbReference type="Pfam" id="PF01695">
    <property type="entry name" value="IstB_IS21"/>
    <property type="match status" value="1"/>
</dbReference>
<dbReference type="InterPro" id="IPR027417">
    <property type="entry name" value="P-loop_NTPase"/>
</dbReference>
<feature type="domain" description="AAA+ ATPase" evidence="3">
    <location>
        <begin position="141"/>
        <end position="262"/>
    </location>
</feature>
<dbReference type="PANTHER" id="PTHR30050">
    <property type="entry name" value="CHROMOSOMAL REPLICATION INITIATOR PROTEIN DNAA"/>
    <property type="match status" value="1"/>
</dbReference>
<keyword evidence="4" id="KW-0067">ATP-binding</keyword>
<dbReference type="GO" id="GO:0006260">
    <property type="term" value="P:DNA replication"/>
    <property type="evidence" value="ECO:0007669"/>
    <property type="project" value="TreeGrafter"/>
</dbReference>
<keyword evidence="1" id="KW-0175">Coiled coil</keyword>
<dbReference type="Proteomes" id="UP000280960">
    <property type="component" value="Chromosome"/>
</dbReference>
<dbReference type="KEGG" id="bacg:D2962_08310"/>
<keyword evidence="5" id="KW-1185">Reference proteome</keyword>
<evidence type="ECO:0000256" key="2">
    <source>
        <dbReference type="SAM" id="MobiDB-lite"/>
    </source>
</evidence>
<dbReference type="NCBIfam" id="NF005992">
    <property type="entry name" value="PRK08116.1"/>
    <property type="match status" value="1"/>
</dbReference>
<dbReference type="PANTHER" id="PTHR30050:SF4">
    <property type="entry name" value="ATP-BINDING PROTEIN RV3427C IN INSERTION SEQUENCE-RELATED"/>
    <property type="match status" value="1"/>
</dbReference>
<dbReference type="SMART" id="SM00382">
    <property type="entry name" value="AAA"/>
    <property type="match status" value="1"/>
</dbReference>
<dbReference type="Gene3D" id="3.40.50.300">
    <property type="entry name" value="P-loop containing nucleotide triphosphate hydrolases"/>
    <property type="match status" value="1"/>
</dbReference>
<sequence length="292" mass="33899">MGEVLSIKSILGQEEPEHMNDSMSEVDDDSRPPEKCPHCGKALKYKKFAIGHFTFGSHLEKCDCSGAEAEREREMREKERLQQEEEARKRMKRIEELFRQSRLGLRFREKTFENYKIMPHNKKAFQTTLEYARNFAKYKEKGEGIFITGDYGTGKTHLAAAITNYLLGKYTPVIMGNVTKLLGNIKRTYDDSQYTETEILKELYTVDLLVIDDLGKEKPTAWVEEKLYTVINERYENYRPIVVTSNLELEEIEQRLENCGGAIVSRIIEMCMGVKIKGPDFRKQKLEKGRDV</sequence>
<feature type="region of interest" description="Disordered" evidence="2">
    <location>
        <begin position="1"/>
        <end position="34"/>
    </location>
</feature>
<keyword evidence="4" id="KW-0547">Nucleotide-binding</keyword>
<dbReference type="InterPro" id="IPR003593">
    <property type="entry name" value="AAA+_ATPase"/>
</dbReference>
<proteinExistence type="predicted"/>
<evidence type="ECO:0000313" key="4">
    <source>
        <dbReference type="EMBL" id="AYO30626.1"/>
    </source>
</evidence>
<evidence type="ECO:0000259" key="3">
    <source>
        <dbReference type="SMART" id="SM00382"/>
    </source>
</evidence>
<accession>A0A3G2R594</accession>
<dbReference type="AlphaFoldDB" id="A0A3G2R594"/>